<proteinExistence type="predicted"/>
<dbReference type="EMBL" id="JBHSPU010000013">
    <property type="protein sequence ID" value="MFC5914476.1"/>
    <property type="molecule type" value="Genomic_DNA"/>
</dbReference>
<evidence type="ECO:0000313" key="3">
    <source>
        <dbReference type="Proteomes" id="UP001596200"/>
    </source>
</evidence>
<sequence length="367" mass="39382">MNLTKHARMAASGRSTSSDGVAGQPSCEINLFTSSRDGIVALVDGDNWRWAHTTLDTAGFEKSGDGHRAIPLTDLDRTREVLLTLGVLAQITQTKITPSSDTYIGDFARDLADHLPGQWSVGVESYAMRVWQGDLAACMWSPSMAATLEQRRVRWAAVLQRDDGAELAVIRDPQHDLYHVGALHPVNLHPDGLVTPPASVTVQPTPATAASKINSRLLPAYTRAVVHCQVNSLEEELDRARQTYEPGAAPEPAPKDLIDAYVRFTTTAPQVIAAVRALASQSEHEAAVLQRVEDVIAAGAQADAETAVAPRTSQVAWWLAEGGVSLIDLARRSVPQSEPPDTETGQTIVSARALPPAPARSAPGPRR</sequence>
<feature type="compositionally biased region" description="Low complexity" evidence="1">
    <location>
        <begin position="351"/>
        <end position="367"/>
    </location>
</feature>
<comment type="caution">
    <text evidence="2">The sequence shown here is derived from an EMBL/GenBank/DDBJ whole genome shotgun (WGS) entry which is preliminary data.</text>
</comment>
<organism evidence="2 3">
    <name type="scientific">Streptomyces pulveraceus</name>
    <dbReference type="NCBI Taxonomy" id="68258"/>
    <lineage>
        <taxon>Bacteria</taxon>
        <taxon>Bacillati</taxon>
        <taxon>Actinomycetota</taxon>
        <taxon>Actinomycetes</taxon>
        <taxon>Kitasatosporales</taxon>
        <taxon>Streptomycetaceae</taxon>
        <taxon>Streptomyces</taxon>
    </lineage>
</organism>
<evidence type="ECO:0000313" key="2">
    <source>
        <dbReference type="EMBL" id="MFC5914476.1"/>
    </source>
</evidence>
<feature type="region of interest" description="Disordered" evidence="1">
    <location>
        <begin position="1"/>
        <end position="23"/>
    </location>
</feature>
<dbReference type="Proteomes" id="UP001596200">
    <property type="component" value="Unassembled WGS sequence"/>
</dbReference>
<protein>
    <submittedName>
        <fullName evidence="2">Uncharacterized protein</fullName>
    </submittedName>
</protein>
<feature type="region of interest" description="Disordered" evidence="1">
    <location>
        <begin position="332"/>
        <end position="367"/>
    </location>
</feature>
<gene>
    <name evidence="2" type="ORF">ACFP1B_13690</name>
</gene>
<reference evidence="3" key="1">
    <citation type="journal article" date="2019" name="Int. J. Syst. Evol. Microbiol.">
        <title>The Global Catalogue of Microorganisms (GCM) 10K type strain sequencing project: providing services to taxonomists for standard genome sequencing and annotation.</title>
        <authorList>
            <consortium name="The Broad Institute Genomics Platform"/>
            <consortium name="The Broad Institute Genome Sequencing Center for Infectious Disease"/>
            <person name="Wu L."/>
            <person name="Ma J."/>
        </authorList>
    </citation>
    <scope>NUCLEOTIDE SEQUENCE [LARGE SCALE GENOMIC DNA]</scope>
    <source>
        <strain evidence="3">JCM 4147</strain>
    </source>
</reference>
<name>A0ABW1GHZ7_9ACTN</name>
<dbReference type="RefSeq" id="WP_344514786.1">
    <property type="nucleotide sequence ID" value="NZ_BAAATU010000031.1"/>
</dbReference>
<evidence type="ECO:0000256" key="1">
    <source>
        <dbReference type="SAM" id="MobiDB-lite"/>
    </source>
</evidence>
<keyword evidence="3" id="KW-1185">Reference proteome</keyword>
<accession>A0ABW1GHZ7</accession>